<dbReference type="RefSeq" id="WP_106076869.1">
    <property type="nucleotide sequence ID" value="NZ_MTBD01000025.1"/>
</dbReference>
<comment type="caution">
    <text evidence="4">The sequence shown here is derived from an EMBL/GenBank/DDBJ whole genome shotgun (WGS) entry which is preliminary data.</text>
</comment>
<evidence type="ECO:0000313" key="5">
    <source>
        <dbReference type="Proteomes" id="UP000239469"/>
    </source>
</evidence>
<dbReference type="Pfam" id="PF07484">
    <property type="entry name" value="Collar"/>
    <property type="match status" value="1"/>
</dbReference>
<feature type="compositionally biased region" description="Low complexity" evidence="1">
    <location>
        <begin position="184"/>
        <end position="197"/>
    </location>
</feature>
<evidence type="ECO:0000256" key="1">
    <source>
        <dbReference type="SAM" id="MobiDB-lite"/>
    </source>
</evidence>
<dbReference type="InterPro" id="IPR037053">
    <property type="entry name" value="Phage_tail_collar_dom_sf"/>
</dbReference>
<evidence type="ECO:0000313" key="4">
    <source>
        <dbReference type="EMBL" id="PRP70841.1"/>
    </source>
</evidence>
<dbReference type="Gene3D" id="3.90.1340.10">
    <property type="entry name" value="Phage tail collar domain"/>
    <property type="match status" value="1"/>
</dbReference>
<reference evidence="4 5" key="1">
    <citation type="submission" date="2017-01" db="EMBL/GenBank/DDBJ databases">
        <title>New insights into the genetic diversity of Chromobacterium isolated from tropical freshwater lake.</title>
        <authorList>
            <person name="Santos A.B."/>
            <person name="Nascimento A.M."/>
            <person name="Da Silva P.C."/>
        </authorList>
    </citation>
    <scope>NUCLEOTIDE SEQUENCE [LARGE SCALE GENOMIC DNA]</scope>
    <source>
        <strain evidence="4 5">56AF</strain>
    </source>
</reference>
<gene>
    <name evidence="4" type="ORF">BUE93_11250</name>
</gene>
<evidence type="ECO:0000259" key="2">
    <source>
        <dbReference type="Pfam" id="PF03906"/>
    </source>
</evidence>
<accession>A0A2S9X536</accession>
<feature type="compositionally biased region" description="Low complexity" evidence="1">
    <location>
        <begin position="524"/>
        <end position="547"/>
    </location>
</feature>
<protein>
    <submittedName>
        <fullName evidence="4">Uncharacterized protein</fullName>
    </submittedName>
</protein>
<feature type="region of interest" description="Disordered" evidence="1">
    <location>
        <begin position="524"/>
        <end position="568"/>
    </location>
</feature>
<proteinExistence type="predicted"/>
<feature type="domain" description="Bacteriophage T7 tail fibre protein-like N-terminal" evidence="2">
    <location>
        <begin position="15"/>
        <end position="138"/>
    </location>
</feature>
<organism evidence="4 5">
    <name type="scientific">Chromobacterium amazonense</name>
    <dbReference type="NCBI Taxonomy" id="1382803"/>
    <lineage>
        <taxon>Bacteria</taxon>
        <taxon>Pseudomonadati</taxon>
        <taxon>Pseudomonadota</taxon>
        <taxon>Betaproteobacteria</taxon>
        <taxon>Neisseriales</taxon>
        <taxon>Chromobacteriaceae</taxon>
        <taxon>Chromobacterium</taxon>
    </lineage>
</organism>
<feature type="region of interest" description="Disordered" evidence="1">
    <location>
        <begin position="173"/>
        <end position="209"/>
    </location>
</feature>
<evidence type="ECO:0000259" key="3">
    <source>
        <dbReference type="Pfam" id="PF07484"/>
    </source>
</evidence>
<feature type="domain" description="Phage tail collar" evidence="3">
    <location>
        <begin position="301"/>
        <end position="351"/>
    </location>
</feature>
<feature type="compositionally biased region" description="Polar residues" evidence="1">
    <location>
        <begin position="548"/>
        <end position="562"/>
    </location>
</feature>
<dbReference type="InterPro" id="IPR011083">
    <property type="entry name" value="Phage_tail_collar_dom"/>
</dbReference>
<dbReference type="InterPro" id="IPR005604">
    <property type="entry name" value="Phage_T7_tail_fibre-like_N"/>
</dbReference>
<name>A0A2S9X536_9NEIS</name>
<sequence>MPIPNMSVAPNINDTKSFQTWESDGSTVVYSFAIDYLRKSFMHVEVDGKRLTPGTKPGENDWWFSKDTEFTLAKPVPQGDLITIKRLTPSDRIIEFIDGSILKSVDLNVSALQTLHISEEARDYMTNTVGVDEEGNIDFRFKRGVRVGDPTEPQDALNLKTYQEDAQGAYQSRLGAEAARDAARQAQDAAKASQDAAKTSETNAAASEVQASKFRDYARKWAEQVDTPVADGNYGAKKYALDAAASQAAAKASQDAAAGSQAAAKASQDAAAASQAAAKHSEDIAASHAGQSEGFPVGCILPFAYMPSSPDIPGWLLCNGARVSQADYPALFAKIGFKHGADNGDGTFALPFYEHFLRGTVDESKRAVGSYQEMAVQSHSHGASIQVDGAHNHAATIAEAGSHQHGVNLSRDGGNQNPAASPIAAGWGAQGYNPSCMDGAGNHSHGIDIGRDGLHGHVATIEATGEEETRPKNHAVAYYIKAIPAVLNPEMIDITEALRRASASEESANKASAAAVEAKTASEGAAQRAGSSEAAALEASAKAKNSEQASNNSAVNSEQSYQAAKASEDRAFANADRAGASAKAAADSAAAAHADHEGTQNDLTLTNAARDAAKASQDAAAASATAAKTSETNAEKWANEVAGQNVEESIKRHNADVGSHPDKLSVNGGLISGTISNGAEKAPAIAQAGNVGNGWDNWQTDAVPVMQIECPSNTSAYMAIRWTKSGERHLAAIHGYAGGAADSPPVLRLTSGNYNWNFQGNGDMFSNSGTTWTGNGNISSQFWGGGSLAEHIELKKTVVGIGPSAPPTRPDGRPWQEGDIFFTT</sequence>
<dbReference type="AlphaFoldDB" id="A0A2S9X536"/>
<dbReference type="Proteomes" id="UP000239469">
    <property type="component" value="Unassembled WGS sequence"/>
</dbReference>
<dbReference type="OrthoDB" id="8613813at2"/>
<dbReference type="EMBL" id="MTBD01000025">
    <property type="protein sequence ID" value="PRP70841.1"/>
    <property type="molecule type" value="Genomic_DNA"/>
</dbReference>
<dbReference type="Pfam" id="PF03906">
    <property type="entry name" value="Phage_T7_tail"/>
    <property type="match status" value="1"/>
</dbReference>
<dbReference type="SUPFAM" id="SSF88874">
    <property type="entry name" value="Receptor-binding domain of short tail fibre protein gp12"/>
    <property type="match status" value="1"/>
</dbReference>